<dbReference type="OrthoDB" id="6407690at2759"/>
<evidence type="ECO:0000313" key="1">
    <source>
        <dbReference type="EMBL" id="GFT16860.1"/>
    </source>
</evidence>
<comment type="caution">
    <text evidence="1">The sequence shown here is derived from an EMBL/GenBank/DDBJ whole genome shotgun (WGS) entry which is preliminary data.</text>
</comment>
<keyword evidence="2" id="KW-1185">Reference proteome</keyword>
<dbReference type="Proteomes" id="UP000887013">
    <property type="component" value="Unassembled WGS sequence"/>
</dbReference>
<gene>
    <name evidence="1" type="primary">NCL1_45747</name>
    <name evidence="1" type="ORF">NPIL_184931</name>
</gene>
<name>A0A8X6TK87_NEPPI</name>
<dbReference type="AlphaFoldDB" id="A0A8X6TK87"/>
<sequence>MDVRFWPPLQLLAYARAALGILYTFDSEYITSNSYDMRQVKEKVSTIRIPVFESSFSHIANEQTSITDYQNYQPIPNKIETKLVHITIELWKEIGNWCLINENSLLISDTHFDIRNILSWRSTGVVDRIETARGLIWNETSNIIHRFLFACEYYFEEDAQKLWTNMLECDRLEFRMKWQNHEDMRHWLSALENCTALDWQQITLNAWGDGFFITNRKGIPYILTRLQDRGIRYQCIASCLDMVKIVLSPFDLYLCLSQLNADELNNVFRNLPKHLMHSVFESFLHWPLQIIFLDMVKCLKTHVNGEIFLSLICVLLDNLEWGWKEYETVDLLKNFWNAFSLEYASFVEQHKILNKIVKYVLNSPVALITGDCQKFASNVRKKEIEKVNGDARTFSEIFDPW</sequence>
<dbReference type="EMBL" id="BMAW01010009">
    <property type="protein sequence ID" value="GFT16860.1"/>
    <property type="molecule type" value="Genomic_DNA"/>
</dbReference>
<evidence type="ECO:0000313" key="2">
    <source>
        <dbReference type="Proteomes" id="UP000887013"/>
    </source>
</evidence>
<proteinExistence type="predicted"/>
<protein>
    <submittedName>
        <fullName evidence="1">Uncharacterized protein</fullName>
    </submittedName>
</protein>
<organism evidence="1 2">
    <name type="scientific">Nephila pilipes</name>
    <name type="common">Giant wood spider</name>
    <name type="synonym">Nephila maculata</name>
    <dbReference type="NCBI Taxonomy" id="299642"/>
    <lineage>
        <taxon>Eukaryota</taxon>
        <taxon>Metazoa</taxon>
        <taxon>Ecdysozoa</taxon>
        <taxon>Arthropoda</taxon>
        <taxon>Chelicerata</taxon>
        <taxon>Arachnida</taxon>
        <taxon>Araneae</taxon>
        <taxon>Araneomorphae</taxon>
        <taxon>Entelegynae</taxon>
        <taxon>Araneoidea</taxon>
        <taxon>Nephilidae</taxon>
        <taxon>Nephila</taxon>
    </lineage>
</organism>
<reference evidence="1" key="1">
    <citation type="submission" date="2020-08" db="EMBL/GenBank/DDBJ databases">
        <title>Multicomponent nature underlies the extraordinary mechanical properties of spider dragline silk.</title>
        <authorList>
            <person name="Kono N."/>
            <person name="Nakamura H."/>
            <person name="Mori M."/>
            <person name="Yoshida Y."/>
            <person name="Ohtoshi R."/>
            <person name="Malay A.D."/>
            <person name="Moran D.A.P."/>
            <person name="Tomita M."/>
            <person name="Numata K."/>
            <person name="Arakawa K."/>
        </authorList>
    </citation>
    <scope>NUCLEOTIDE SEQUENCE</scope>
</reference>
<accession>A0A8X6TK87</accession>